<dbReference type="PANTHER" id="PTHR30231:SF41">
    <property type="entry name" value="DNA POLYMERASE III SUBUNIT EPSILON"/>
    <property type="match status" value="1"/>
</dbReference>
<evidence type="ECO:0000259" key="1">
    <source>
        <dbReference type="SMART" id="SM00479"/>
    </source>
</evidence>
<dbReference type="PANTHER" id="PTHR30231">
    <property type="entry name" value="DNA POLYMERASE III SUBUNIT EPSILON"/>
    <property type="match status" value="1"/>
</dbReference>
<evidence type="ECO:0000313" key="2">
    <source>
        <dbReference type="EMBL" id="SER27818.1"/>
    </source>
</evidence>
<dbReference type="Pfam" id="PF00929">
    <property type="entry name" value="RNase_T"/>
    <property type="match status" value="1"/>
</dbReference>
<dbReference type="Gene3D" id="3.30.420.10">
    <property type="entry name" value="Ribonuclease H-like superfamily/Ribonuclease H"/>
    <property type="match status" value="1"/>
</dbReference>
<dbReference type="SMART" id="SM00479">
    <property type="entry name" value="EXOIII"/>
    <property type="match status" value="1"/>
</dbReference>
<dbReference type="InterPro" id="IPR036397">
    <property type="entry name" value="RNaseH_sf"/>
</dbReference>
<evidence type="ECO:0000313" key="3">
    <source>
        <dbReference type="Proteomes" id="UP000199647"/>
    </source>
</evidence>
<name>A0A1H9MVX3_9HYPH</name>
<dbReference type="InterPro" id="IPR012337">
    <property type="entry name" value="RNaseH-like_sf"/>
</dbReference>
<dbReference type="GO" id="GO:0005829">
    <property type="term" value="C:cytosol"/>
    <property type="evidence" value="ECO:0007669"/>
    <property type="project" value="TreeGrafter"/>
</dbReference>
<dbReference type="GO" id="GO:0045004">
    <property type="term" value="P:DNA replication proofreading"/>
    <property type="evidence" value="ECO:0007669"/>
    <property type="project" value="TreeGrafter"/>
</dbReference>
<proteinExistence type="predicted"/>
<accession>A0A1H9MVX3</accession>
<dbReference type="EMBL" id="FOFG01000014">
    <property type="protein sequence ID" value="SER27818.1"/>
    <property type="molecule type" value="Genomic_DNA"/>
</dbReference>
<dbReference type="AlphaFoldDB" id="A0A1H9MVX3"/>
<reference evidence="2 3" key="1">
    <citation type="submission" date="2016-10" db="EMBL/GenBank/DDBJ databases">
        <authorList>
            <person name="de Groot N.N."/>
        </authorList>
    </citation>
    <scope>NUCLEOTIDE SEQUENCE [LARGE SCALE GENOMIC DNA]</scope>
    <source>
        <strain evidence="2 3">A52C2</strain>
    </source>
</reference>
<dbReference type="STRING" id="1855383.SAMN05216548_11473"/>
<dbReference type="RefSeq" id="WP_092498546.1">
    <property type="nucleotide sequence ID" value="NZ_FOFG01000014.1"/>
</dbReference>
<sequence>MTLLAGTDIETTGLEPGDHRLVEFYAGLWDLRSRKRVFELNQRIDPQRSIGIEAQRVHKISLGDLVGCPTWDMVAPKAHAVLSRADMIVAHNGDGFDLPFLNYEFKRVGLPPIEKPTVDTMLQGRWATPIGKSPNLGELCFACDMPYDASKAHAADYDVGVMMDCFFAGLDWGFYTLPEIEELARAA</sequence>
<protein>
    <submittedName>
        <fullName evidence="2">DNA polymerase-3 subunit epsilon</fullName>
    </submittedName>
</protein>
<feature type="domain" description="Exonuclease" evidence="1">
    <location>
        <begin position="2"/>
        <end position="175"/>
    </location>
</feature>
<dbReference type="SUPFAM" id="SSF53098">
    <property type="entry name" value="Ribonuclease H-like"/>
    <property type="match status" value="1"/>
</dbReference>
<dbReference type="GO" id="GO:0008408">
    <property type="term" value="F:3'-5' exonuclease activity"/>
    <property type="evidence" value="ECO:0007669"/>
    <property type="project" value="TreeGrafter"/>
</dbReference>
<dbReference type="OrthoDB" id="7427781at2"/>
<keyword evidence="3" id="KW-1185">Reference proteome</keyword>
<dbReference type="GO" id="GO:0003676">
    <property type="term" value="F:nucleic acid binding"/>
    <property type="evidence" value="ECO:0007669"/>
    <property type="project" value="InterPro"/>
</dbReference>
<gene>
    <name evidence="2" type="ORF">SAMN05216548_11473</name>
</gene>
<dbReference type="Proteomes" id="UP000199647">
    <property type="component" value="Unassembled WGS sequence"/>
</dbReference>
<organism evidence="2 3">
    <name type="scientific">Faunimonas pinastri</name>
    <dbReference type="NCBI Taxonomy" id="1855383"/>
    <lineage>
        <taxon>Bacteria</taxon>
        <taxon>Pseudomonadati</taxon>
        <taxon>Pseudomonadota</taxon>
        <taxon>Alphaproteobacteria</taxon>
        <taxon>Hyphomicrobiales</taxon>
        <taxon>Afifellaceae</taxon>
        <taxon>Faunimonas</taxon>
    </lineage>
</organism>
<dbReference type="InterPro" id="IPR013520">
    <property type="entry name" value="Ribonucl_H"/>
</dbReference>
<dbReference type="CDD" id="cd06127">
    <property type="entry name" value="DEDDh"/>
    <property type="match status" value="1"/>
</dbReference>